<proteinExistence type="predicted"/>
<dbReference type="InParanoid" id="A0A067N3L8"/>
<dbReference type="VEuPathDB" id="FungiDB:PLEOSDRAFT_1114594"/>
<dbReference type="OrthoDB" id="5289249at2759"/>
<dbReference type="EMBL" id="KL198014">
    <property type="protein sequence ID" value="KDQ22444.1"/>
    <property type="molecule type" value="Genomic_DNA"/>
</dbReference>
<dbReference type="AlphaFoldDB" id="A0A067N3L8"/>
<organism evidence="2 3">
    <name type="scientific">Pleurotus ostreatus (strain PC15)</name>
    <name type="common">Oyster mushroom</name>
    <dbReference type="NCBI Taxonomy" id="1137138"/>
    <lineage>
        <taxon>Eukaryota</taxon>
        <taxon>Fungi</taxon>
        <taxon>Dikarya</taxon>
        <taxon>Basidiomycota</taxon>
        <taxon>Agaricomycotina</taxon>
        <taxon>Agaricomycetes</taxon>
        <taxon>Agaricomycetidae</taxon>
        <taxon>Agaricales</taxon>
        <taxon>Pleurotineae</taxon>
        <taxon>Pleurotaceae</taxon>
        <taxon>Pleurotus</taxon>
    </lineage>
</organism>
<evidence type="ECO:0000313" key="2">
    <source>
        <dbReference type="EMBL" id="KDQ22444.1"/>
    </source>
</evidence>
<feature type="domain" description="DUF7330" evidence="1">
    <location>
        <begin position="89"/>
        <end position="272"/>
    </location>
</feature>
<sequence>MPNYSHYSFNNYGPGNVNFFAGDHYATPTNGRSFNHGNINVVRGRGGRGNHYFSYSSSGSADPPEIQTADVHYFRLPVTRGGMPLRASNHINVRRTNSSIAGCYKIDRTLNACASSGLLDIVRSQRSNLSLEAMNGSINANIRLVLPGTSTTTPAGKALLTASNQNGSTIIRVDPRGPRPPFRLVTSSGNGSVTVHIPRSFHGPVNIQCNNGNIRVSREIKDDLIVLSDDFSKKCFIGDLAGYDGSAGTVQDGWDELSIEAGNGSIGICYADVISGIEEVEEDDMPPTYEATVVEEDDYYTGFNRTSTYSNGFTRTSTYSNPGGGIFNMIFGSSVFR</sequence>
<dbReference type="Pfam" id="PF24016">
    <property type="entry name" value="DUF7330"/>
    <property type="match status" value="1"/>
</dbReference>
<protein>
    <recommendedName>
        <fullName evidence="1">DUF7330 domain-containing protein</fullName>
    </recommendedName>
</protein>
<dbReference type="STRING" id="1137138.A0A067N3L8"/>
<name>A0A067N3L8_PLEO1</name>
<dbReference type="HOGENOM" id="CLU_824178_0_0_1"/>
<gene>
    <name evidence="2" type="ORF">PLEOSDRAFT_1114594</name>
</gene>
<dbReference type="InterPro" id="IPR055754">
    <property type="entry name" value="DUF7330"/>
</dbReference>
<evidence type="ECO:0000313" key="3">
    <source>
        <dbReference type="Proteomes" id="UP000027073"/>
    </source>
</evidence>
<dbReference type="Proteomes" id="UP000027073">
    <property type="component" value="Unassembled WGS sequence"/>
</dbReference>
<reference evidence="3" key="1">
    <citation type="journal article" date="2014" name="Proc. Natl. Acad. Sci. U.S.A.">
        <title>Extensive sampling of basidiomycete genomes demonstrates inadequacy of the white-rot/brown-rot paradigm for wood decay fungi.</title>
        <authorList>
            <person name="Riley R."/>
            <person name="Salamov A.A."/>
            <person name="Brown D.W."/>
            <person name="Nagy L.G."/>
            <person name="Floudas D."/>
            <person name="Held B.W."/>
            <person name="Levasseur A."/>
            <person name="Lombard V."/>
            <person name="Morin E."/>
            <person name="Otillar R."/>
            <person name="Lindquist E.A."/>
            <person name="Sun H."/>
            <person name="LaButti K.M."/>
            <person name="Schmutz J."/>
            <person name="Jabbour D."/>
            <person name="Luo H."/>
            <person name="Baker S.E."/>
            <person name="Pisabarro A.G."/>
            <person name="Walton J.D."/>
            <person name="Blanchette R.A."/>
            <person name="Henrissat B."/>
            <person name="Martin F."/>
            <person name="Cullen D."/>
            <person name="Hibbett D.S."/>
            <person name="Grigoriev I.V."/>
        </authorList>
    </citation>
    <scope>NUCLEOTIDE SEQUENCE [LARGE SCALE GENOMIC DNA]</scope>
    <source>
        <strain evidence="3">PC15</strain>
    </source>
</reference>
<accession>A0A067N3L8</accession>
<evidence type="ECO:0000259" key="1">
    <source>
        <dbReference type="Pfam" id="PF24016"/>
    </source>
</evidence>